<dbReference type="PANTHER" id="PTHR47893">
    <property type="entry name" value="REGULATORY PROTEIN PCHR"/>
    <property type="match status" value="1"/>
</dbReference>
<evidence type="ECO:0000313" key="4">
    <source>
        <dbReference type="EMBL" id="TXR53904.1"/>
    </source>
</evidence>
<dbReference type="PANTHER" id="PTHR47893:SF1">
    <property type="entry name" value="REGULATORY PROTEIN PCHR"/>
    <property type="match status" value="1"/>
</dbReference>
<name>A0A5C8Z961_9GAMM</name>
<dbReference type="EMBL" id="VKAD01000001">
    <property type="protein sequence ID" value="TXR53904.1"/>
    <property type="molecule type" value="Genomic_DNA"/>
</dbReference>
<dbReference type="Gene3D" id="1.10.10.60">
    <property type="entry name" value="Homeodomain-like"/>
    <property type="match status" value="1"/>
</dbReference>
<evidence type="ECO:0000256" key="1">
    <source>
        <dbReference type="ARBA" id="ARBA00023015"/>
    </source>
</evidence>
<dbReference type="InterPro" id="IPR053142">
    <property type="entry name" value="PchR_regulatory_protein"/>
</dbReference>
<evidence type="ECO:0000259" key="3">
    <source>
        <dbReference type="PROSITE" id="PS01124"/>
    </source>
</evidence>
<dbReference type="PROSITE" id="PS01124">
    <property type="entry name" value="HTH_ARAC_FAMILY_2"/>
    <property type="match status" value="1"/>
</dbReference>
<dbReference type="SMART" id="SM00342">
    <property type="entry name" value="HTH_ARAC"/>
    <property type="match status" value="1"/>
</dbReference>
<dbReference type="SUPFAM" id="SSF46689">
    <property type="entry name" value="Homeodomain-like"/>
    <property type="match status" value="1"/>
</dbReference>
<evidence type="ECO:0000256" key="2">
    <source>
        <dbReference type="ARBA" id="ARBA00023163"/>
    </source>
</evidence>
<organism evidence="4 5">
    <name type="scientific">Reinekea thalattae</name>
    <dbReference type="NCBI Taxonomy" id="2593301"/>
    <lineage>
        <taxon>Bacteria</taxon>
        <taxon>Pseudomonadati</taxon>
        <taxon>Pseudomonadota</taxon>
        <taxon>Gammaproteobacteria</taxon>
        <taxon>Oceanospirillales</taxon>
        <taxon>Saccharospirillaceae</taxon>
        <taxon>Reinekea</taxon>
    </lineage>
</organism>
<comment type="caution">
    <text evidence="4">The sequence shown here is derived from an EMBL/GenBank/DDBJ whole genome shotgun (WGS) entry which is preliminary data.</text>
</comment>
<evidence type="ECO:0000313" key="5">
    <source>
        <dbReference type="Proteomes" id="UP000321764"/>
    </source>
</evidence>
<dbReference type="Proteomes" id="UP000321764">
    <property type="component" value="Unassembled WGS sequence"/>
</dbReference>
<dbReference type="InterPro" id="IPR009057">
    <property type="entry name" value="Homeodomain-like_sf"/>
</dbReference>
<dbReference type="OrthoDB" id="6670788at2"/>
<keyword evidence="1" id="KW-0805">Transcription regulation</keyword>
<dbReference type="Pfam" id="PF12833">
    <property type="entry name" value="HTH_18"/>
    <property type="match status" value="1"/>
</dbReference>
<sequence>MAPIIHEGFANFLCRLFKLLCKTLIYFQLSALCKSSLSFLEGAEVMNQKYVDSHNAYSATTKPLNLFLKNAPKKTTIEPNLPSLMEGNFMLEKQPSGMAFHMINARALEDFGFNDQIAPNFKIAIFFDEDRSQFKFGEHEIPSKRPNKSATVMHFNEATSCAMRVKTGAQRSALYLSTDLDWFERNQLDTNLMKRRLSQPVSFENWTLPDNLWLQAKQMIHLQDQSYISKMAREGFTLSLMSSWLQFVGQEEQNITKPESRRVAQFKELLNSNEVLGMSLNAICHHLGMSSATLQRYANEHLKMSVSQYLRKRKLHLAKTALTTNGLSIMEAALVAGYNHPSNFTTAFKREFGVCPADAYRLL</sequence>
<accession>A0A5C8Z961</accession>
<dbReference type="AlphaFoldDB" id="A0A5C8Z961"/>
<dbReference type="GO" id="GO:0043565">
    <property type="term" value="F:sequence-specific DNA binding"/>
    <property type="evidence" value="ECO:0007669"/>
    <property type="project" value="InterPro"/>
</dbReference>
<feature type="domain" description="HTH araC/xylS-type" evidence="3">
    <location>
        <begin position="261"/>
        <end position="362"/>
    </location>
</feature>
<protein>
    <submittedName>
        <fullName evidence="4">Helix-turn-helix transcriptional regulator</fullName>
    </submittedName>
</protein>
<reference evidence="4 5" key="1">
    <citation type="submission" date="2019-07" db="EMBL/GenBank/DDBJ databases">
        <title>Reinekea sp. strain SSH23 genome sequencing and assembly.</title>
        <authorList>
            <person name="Kim I."/>
        </authorList>
    </citation>
    <scope>NUCLEOTIDE SEQUENCE [LARGE SCALE GENOMIC DNA]</scope>
    <source>
        <strain evidence="4 5">SSH23</strain>
    </source>
</reference>
<dbReference type="GO" id="GO:0003700">
    <property type="term" value="F:DNA-binding transcription factor activity"/>
    <property type="evidence" value="ECO:0007669"/>
    <property type="project" value="InterPro"/>
</dbReference>
<proteinExistence type="predicted"/>
<keyword evidence="5" id="KW-1185">Reference proteome</keyword>
<dbReference type="InterPro" id="IPR018060">
    <property type="entry name" value="HTH_AraC"/>
</dbReference>
<gene>
    <name evidence="4" type="ORF">FME95_04950</name>
</gene>
<keyword evidence="2" id="KW-0804">Transcription</keyword>